<sequence>MSAAPLAGMTAVVTGGSGGIGTACARALAADGARVLIMGRREEALEAARSRIVADLPDAQVAVFAGDALSEKDVGDALAKAYALADRLDILVPAVGGGGFAPFLSSSVADLRRDLDLNITSAFIAMQLGAKLMREGGSIICISSTAATLPFPALATYCASKAGLEGLIRTVADELGALGIRVNAVRPGLTRSDATRDMFASPAVIDRFLEQTPLKRTGEPEDIAAAVAYLASPAASWVTGQSFAVDGGQELRRNPDLLGAA</sequence>
<dbReference type="PANTHER" id="PTHR43639">
    <property type="entry name" value="OXIDOREDUCTASE, SHORT-CHAIN DEHYDROGENASE/REDUCTASE FAMILY (AFU_ORTHOLOGUE AFUA_5G02870)"/>
    <property type="match status" value="1"/>
</dbReference>
<evidence type="ECO:0000313" key="4">
    <source>
        <dbReference type="EMBL" id="MCK0532653.1"/>
    </source>
</evidence>
<dbReference type="PRINTS" id="PR00081">
    <property type="entry name" value="GDHRDH"/>
</dbReference>
<dbReference type="InterPro" id="IPR020904">
    <property type="entry name" value="Sc_DH/Rdtase_CS"/>
</dbReference>
<protein>
    <submittedName>
        <fullName evidence="4">SDR family oxidoreductase</fullName>
    </submittedName>
</protein>
<dbReference type="PROSITE" id="PS00061">
    <property type="entry name" value="ADH_SHORT"/>
    <property type="match status" value="1"/>
</dbReference>
<accession>A0ABT0E009</accession>
<evidence type="ECO:0000256" key="2">
    <source>
        <dbReference type="ARBA" id="ARBA00023002"/>
    </source>
</evidence>
<comment type="similarity">
    <text evidence="1">Belongs to the short-chain dehydrogenases/reductases (SDR) family.</text>
</comment>
<dbReference type="SMART" id="SM00822">
    <property type="entry name" value="PKS_KR"/>
    <property type="match status" value="1"/>
</dbReference>
<dbReference type="RefSeq" id="WP_247233381.1">
    <property type="nucleotide sequence ID" value="NZ_JALKHS010000011.1"/>
</dbReference>
<evidence type="ECO:0000259" key="3">
    <source>
        <dbReference type="SMART" id="SM00822"/>
    </source>
</evidence>
<evidence type="ECO:0000313" key="5">
    <source>
        <dbReference type="Proteomes" id="UP001203512"/>
    </source>
</evidence>
<keyword evidence="5" id="KW-1185">Reference proteome</keyword>
<organism evidence="4 5">
    <name type="scientific">Sphingobium agri</name>
    <dbReference type="NCBI Taxonomy" id="2933566"/>
    <lineage>
        <taxon>Bacteria</taxon>
        <taxon>Pseudomonadati</taxon>
        <taxon>Pseudomonadota</taxon>
        <taxon>Alphaproteobacteria</taxon>
        <taxon>Sphingomonadales</taxon>
        <taxon>Sphingomonadaceae</taxon>
        <taxon>Sphingobium</taxon>
    </lineage>
</organism>
<dbReference type="InterPro" id="IPR036291">
    <property type="entry name" value="NAD(P)-bd_dom_sf"/>
</dbReference>
<dbReference type="PRINTS" id="PR00080">
    <property type="entry name" value="SDRFAMILY"/>
</dbReference>
<dbReference type="Gene3D" id="3.40.50.720">
    <property type="entry name" value="NAD(P)-binding Rossmann-like Domain"/>
    <property type="match status" value="1"/>
</dbReference>
<reference evidence="4 5" key="1">
    <citation type="submission" date="2022-04" db="EMBL/GenBank/DDBJ databases">
        <authorList>
            <person name="Huq M.A."/>
        </authorList>
    </citation>
    <scope>NUCLEOTIDE SEQUENCE [LARGE SCALE GENOMIC DNA]</scope>
    <source>
        <strain evidence="4 5">MAH-33</strain>
    </source>
</reference>
<gene>
    <name evidence="4" type="ORF">MU848_13780</name>
</gene>
<dbReference type="SUPFAM" id="SSF51735">
    <property type="entry name" value="NAD(P)-binding Rossmann-fold domains"/>
    <property type="match status" value="1"/>
</dbReference>
<dbReference type="EMBL" id="JALKHS010000011">
    <property type="protein sequence ID" value="MCK0532653.1"/>
    <property type="molecule type" value="Genomic_DNA"/>
</dbReference>
<comment type="caution">
    <text evidence="4">The sequence shown here is derived from an EMBL/GenBank/DDBJ whole genome shotgun (WGS) entry which is preliminary data.</text>
</comment>
<evidence type="ECO:0000256" key="1">
    <source>
        <dbReference type="ARBA" id="ARBA00006484"/>
    </source>
</evidence>
<dbReference type="InterPro" id="IPR002347">
    <property type="entry name" value="SDR_fam"/>
</dbReference>
<feature type="domain" description="Ketoreductase" evidence="3">
    <location>
        <begin position="9"/>
        <end position="190"/>
    </location>
</feature>
<dbReference type="Proteomes" id="UP001203512">
    <property type="component" value="Unassembled WGS sequence"/>
</dbReference>
<dbReference type="InterPro" id="IPR057326">
    <property type="entry name" value="KR_dom"/>
</dbReference>
<proteinExistence type="inferred from homology"/>
<dbReference type="PANTHER" id="PTHR43639:SF1">
    <property type="entry name" value="SHORT-CHAIN DEHYDROGENASE_REDUCTASE FAMILY PROTEIN"/>
    <property type="match status" value="1"/>
</dbReference>
<dbReference type="Pfam" id="PF13561">
    <property type="entry name" value="adh_short_C2"/>
    <property type="match status" value="1"/>
</dbReference>
<dbReference type="CDD" id="cd05233">
    <property type="entry name" value="SDR_c"/>
    <property type="match status" value="1"/>
</dbReference>
<keyword evidence="2" id="KW-0560">Oxidoreductase</keyword>
<name>A0ABT0E009_9SPHN</name>